<feature type="compositionally biased region" description="Low complexity" evidence="1">
    <location>
        <begin position="64"/>
        <end position="77"/>
    </location>
</feature>
<evidence type="ECO:0000313" key="2">
    <source>
        <dbReference type="EMBL" id="ALC18752.1"/>
    </source>
</evidence>
<dbReference type="RefSeq" id="WP_053556660.1">
    <property type="nucleotide sequence ID" value="NZ_CP011340.1"/>
</dbReference>
<proteinExistence type="predicted"/>
<dbReference type="KEGG" id="spri:SPRI_0446"/>
<reference evidence="2 3" key="1">
    <citation type="submission" date="2015-08" db="EMBL/GenBank/DDBJ databases">
        <title>Genome sequence of the pristinamycin over-producing bacterium Streptomyces pristinaespiralis HCCB10218.</title>
        <authorList>
            <person name="Tian J."/>
            <person name="Yang J."/>
            <person name="Li L."/>
            <person name="Ruan L."/>
            <person name="Wei W."/>
            <person name="Zheng G."/>
            <person name="Wei Z."/>
            <person name="Yang S."/>
            <person name="Ge M."/>
            <person name="Jiang W."/>
            <person name="Lu Y."/>
        </authorList>
    </citation>
    <scope>NUCLEOTIDE SEQUENCE [LARGE SCALE GENOMIC DNA]</scope>
    <source>
        <strain evidence="2 3">HCCB 10218</strain>
    </source>
</reference>
<dbReference type="EMBL" id="CP011340">
    <property type="protein sequence ID" value="ALC18752.1"/>
    <property type="molecule type" value="Genomic_DNA"/>
</dbReference>
<dbReference type="PATRIC" id="fig|38300.4.peg.474"/>
<organism evidence="2">
    <name type="scientific">Streptomyces pristinaespiralis</name>
    <dbReference type="NCBI Taxonomy" id="38300"/>
    <lineage>
        <taxon>Bacteria</taxon>
        <taxon>Bacillati</taxon>
        <taxon>Actinomycetota</taxon>
        <taxon>Actinomycetes</taxon>
        <taxon>Kitasatosporales</taxon>
        <taxon>Streptomycetaceae</taxon>
        <taxon>Streptomyces</taxon>
    </lineage>
</organism>
<dbReference type="OrthoDB" id="9988026at2"/>
<evidence type="ECO:0000313" key="3">
    <source>
        <dbReference type="Proteomes" id="UP000060513"/>
    </source>
</evidence>
<gene>
    <name evidence="2" type="ORF">SPRI_0446</name>
</gene>
<feature type="region of interest" description="Disordered" evidence="1">
    <location>
        <begin position="64"/>
        <end position="140"/>
    </location>
</feature>
<dbReference type="STRING" id="38300.SPRI_0446"/>
<evidence type="ECO:0000256" key="1">
    <source>
        <dbReference type="SAM" id="MobiDB-lite"/>
    </source>
</evidence>
<sequence>MGRRVRLVLATALPAALFGVWSVFLLLTGGTGHGAQAVAGPVAVAPVKAGTPAPLRPVAAHRNVPSAPQARPAVAVPQLLAAENTQRPPGTPPALPDAPVSAPVHPLHGRETAGPRQERAPPSGVYDPRHTRGPPSTRHS</sequence>
<accession>A0A0M4D4T7</accession>
<dbReference type="GeneID" id="97238470"/>
<dbReference type="AlphaFoldDB" id="A0A0M4D4T7"/>
<dbReference type="Proteomes" id="UP000060513">
    <property type="component" value="Chromosome"/>
</dbReference>
<feature type="compositionally biased region" description="Basic and acidic residues" evidence="1">
    <location>
        <begin position="108"/>
        <end position="119"/>
    </location>
</feature>
<name>A0A0M4D4T7_STRPR</name>
<protein>
    <submittedName>
        <fullName evidence="2">Uncharacterized protein</fullName>
    </submittedName>
</protein>